<dbReference type="Proteomes" id="UP000183868">
    <property type="component" value="Chromosome"/>
</dbReference>
<dbReference type="Proteomes" id="UP000004671">
    <property type="component" value="Chromosome"/>
</dbReference>
<reference evidence="1 4" key="2">
    <citation type="submission" date="2016-11" db="EMBL/GenBank/DDBJ databases">
        <title>Genomic analysis of Caldithrix abyssi and proposal of a novel bacterial phylum Caldithrichaeota.</title>
        <authorList>
            <person name="Kublanov I."/>
            <person name="Sigalova O."/>
            <person name="Gavrilov S."/>
            <person name="Lebedinsky A."/>
            <person name="Ivanova N."/>
            <person name="Daum C."/>
            <person name="Reddy T."/>
            <person name="Klenk H.P."/>
            <person name="Goker M."/>
            <person name="Reva O."/>
            <person name="Miroshnichenko M."/>
            <person name="Kyprides N."/>
            <person name="Woyke T."/>
            <person name="Gelfand M."/>
        </authorList>
    </citation>
    <scope>NUCLEOTIDE SEQUENCE [LARGE SCALE GENOMIC DNA]</scope>
    <source>
        <strain evidence="1 4">LF13</strain>
    </source>
</reference>
<evidence type="ECO:0000313" key="4">
    <source>
        <dbReference type="Proteomes" id="UP000183868"/>
    </source>
</evidence>
<protein>
    <submittedName>
        <fullName evidence="2">Uncharacterized protein</fullName>
    </submittedName>
</protein>
<dbReference type="AlphaFoldDB" id="H1XYU7"/>
<evidence type="ECO:0000313" key="3">
    <source>
        <dbReference type="Proteomes" id="UP000004671"/>
    </source>
</evidence>
<organism evidence="2 3">
    <name type="scientific">Caldithrix abyssi DSM 13497</name>
    <dbReference type="NCBI Taxonomy" id="880073"/>
    <lineage>
        <taxon>Bacteria</taxon>
        <taxon>Pseudomonadati</taxon>
        <taxon>Calditrichota</taxon>
        <taxon>Calditrichia</taxon>
        <taxon>Calditrichales</taxon>
        <taxon>Calditrichaceae</taxon>
        <taxon>Caldithrix</taxon>
    </lineage>
</organism>
<dbReference type="RefSeq" id="WP_006928043.1">
    <property type="nucleotide sequence ID" value="NZ_CM001402.1"/>
</dbReference>
<evidence type="ECO:0000313" key="2">
    <source>
        <dbReference type="EMBL" id="EHO40966.1"/>
    </source>
</evidence>
<proteinExistence type="predicted"/>
<sequence precursor="true">MKTFFSTLIFVLMAIPFVYMAYDVARDILKQMKEIVARKGRPILQGILQMFYQ</sequence>
<accession>H1XYU7</accession>
<name>H1XYU7_CALAY</name>
<evidence type="ECO:0000313" key="1">
    <source>
        <dbReference type="EMBL" id="APF20514.1"/>
    </source>
</evidence>
<dbReference type="HOGENOM" id="CLU_3059510_0_0_0"/>
<gene>
    <name evidence="1" type="ORF">Cabys_3769</name>
    <name evidence="2" type="ORF">Calab_1343</name>
</gene>
<dbReference type="EMBL" id="CP018099">
    <property type="protein sequence ID" value="APF20514.1"/>
    <property type="molecule type" value="Genomic_DNA"/>
</dbReference>
<reference evidence="2 3" key="1">
    <citation type="submission" date="2011-09" db="EMBL/GenBank/DDBJ databases">
        <title>The permanent draft genome of Caldithrix abyssi DSM 13497.</title>
        <authorList>
            <consortium name="US DOE Joint Genome Institute (JGI-PGF)"/>
            <person name="Lucas S."/>
            <person name="Han J."/>
            <person name="Lapidus A."/>
            <person name="Bruce D."/>
            <person name="Goodwin L."/>
            <person name="Pitluck S."/>
            <person name="Peters L."/>
            <person name="Kyrpides N."/>
            <person name="Mavromatis K."/>
            <person name="Ivanova N."/>
            <person name="Mikhailova N."/>
            <person name="Chertkov O."/>
            <person name="Detter J.C."/>
            <person name="Tapia R."/>
            <person name="Han C."/>
            <person name="Land M."/>
            <person name="Hauser L."/>
            <person name="Markowitz V."/>
            <person name="Cheng J.-F."/>
            <person name="Hugenholtz P."/>
            <person name="Woyke T."/>
            <person name="Wu D."/>
            <person name="Spring S."/>
            <person name="Brambilla E."/>
            <person name="Klenk H.-P."/>
            <person name="Eisen J.A."/>
        </authorList>
    </citation>
    <scope>NUCLEOTIDE SEQUENCE [LARGE SCALE GENOMIC DNA]</scope>
    <source>
        <strain evidence="2 3">DSM 13497</strain>
    </source>
</reference>
<dbReference type="STRING" id="880073.Cabys_3769"/>
<dbReference type="KEGG" id="caby:Cabys_3769"/>
<dbReference type="InParanoid" id="H1XYU7"/>
<dbReference type="EMBL" id="CM001402">
    <property type="protein sequence ID" value="EHO40966.1"/>
    <property type="molecule type" value="Genomic_DNA"/>
</dbReference>
<dbReference type="PaxDb" id="880073-Calab_1343"/>
<keyword evidence="3" id="KW-1185">Reference proteome</keyword>